<dbReference type="PANTHER" id="PTHR37471:SF1">
    <property type="entry name" value="AB HYDROLASE-1 DOMAIN-CONTAINING PROTEIN"/>
    <property type="match status" value="1"/>
</dbReference>
<evidence type="ECO:0008006" key="5">
    <source>
        <dbReference type="Google" id="ProtNLM"/>
    </source>
</evidence>
<evidence type="ECO:0000313" key="4">
    <source>
        <dbReference type="Proteomes" id="UP000245768"/>
    </source>
</evidence>
<feature type="region of interest" description="Disordered" evidence="1">
    <location>
        <begin position="117"/>
        <end position="145"/>
    </location>
</feature>
<keyword evidence="2" id="KW-0472">Membrane</keyword>
<sequence>MSLVSMLHPSSLAVDGIILTVWSITPLSWVYVGVSIARCFGHTVPLVPPIPVFHYPLLFWSTVELVFSLYYLYLARRLQAKGPAPVYGRRFLRQVFARALESGMDDVDYNGTEKDEQGVATATGATRSDHAGTLRQRGGQQGSSLNPLATKRLRAASLLPRFVDQEPLDKDDPRARAFAEAQAMWFPGSSVEDITRRDAERWLAWSLYGAELDDIEAERQRSPTTTKDTAAKNGSDKAHLTVSALSALRGEISSPVPPPRGSFASQVYDSEDDDEEDLEGPFDLQKEDKRGVRAAPGEWDADPVRGDRLEFLHYCRELIEARQGFAFPLETKDWKPLPCMRLTIDPVVIASRPLALYLITNALTSFTIWHAQRQGFKLEKLGRLRYLIFKPDGWTSTKAESDPRYRPIVFLHGLGIGLAQYGAFVRHLTRTGLTSTHPLLIPLSPHTSQAIFDPGHINPMMHHESTAHLRRVFKKQGWMRCGVTVISHSMGTCVHAWLLKSAGDFVRRSCIVDPVCFQLWVPHIISNFLYKRPDSPVMRVISYFVAREPGTAHTLQRHFDWSSCLLWPQDEIPKLHDPHHVQVYLAEDDVIVAASETRRYLRQFGMKEQSDVGPGQGYNLTFVKGAAHGEVLMAGGAIMKNIVSWLDEAGS</sequence>
<gene>
    <name evidence="3" type="ORF">FA10DRAFT_123189</name>
</gene>
<dbReference type="PANTHER" id="PTHR37471">
    <property type="entry name" value="UNNAMED PRODUCT"/>
    <property type="match status" value="1"/>
</dbReference>
<keyword evidence="2" id="KW-0812">Transmembrane</keyword>
<dbReference type="Proteomes" id="UP000245768">
    <property type="component" value="Unassembled WGS sequence"/>
</dbReference>
<evidence type="ECO:0000313" key="3">
    <source>
        <dbReference type="EMBL" id="PWN90773.1"/>
    </source>
</evidence>
<dbReference type="AlphaFoldDB" id="A0A316YRZ6"/>
<dbReference type="EMBL" id="KZ819636">
    <property type="protein sequence ID" value="PWN90773.1"/>
    <property type="molecule type" value="Genomic_DNA"/>
</dbReference>
<dbReference type="SUPFAM" id="SSF53474">
    <property type="entry name" value="alpha/beta-Hydrolases"/>
    <property type="match status" value="1"/>
</dbReference>
<proteinExistence type="predicted"/>
<keyword evidence="4" id="KW-1185">Reference proteome</keyword>
<feature type="transmembrane region" description="Helical" evidence="2">
    <location>
        <begin position="12"/>
        <end position="32"/>
    </location>
</feature>
<name>A0A316YRZ6_9BASI</name>
<dbReference type="InParanoid" id="A0A316YRZ6"/>
<keyword evidence="2" id="KW-1133">Transmembrane helix</keyword>
<dbReference type="Gene3D" id="3.40.50.1820">
    <property type="entry name" value="alpha/beta hydrolase"/>
    <property type="match status" value="1"/>
</dbReference>
<accession>A0A316YRZ6</accession>
<dbReference type="GeneID" id="37039852"/>
<organism evidence="3 4">
    <name type="scientific">Acaromyces ingoldii</name>
    <dbReference type="NCBI Taxonomy" id="215250"/>
    <lineage>
        <taxon>Eukaryota</taxon>
        <taxon>Fungi</taxon>
        <taxon>Dikarya</taxon>
        <taxon>Basidiomycota</taxon>
        <taxon>Ustilaginomycotina</taxon>
        <taxon>Exobasidiomycetes</taxon>
        <taxon>Exobasidiales</taxon>
        <taxon>Cryptobasidiaceae</taxon>
        <taxon>Acaromyces</taxon>
    </lineage>
</organism>
<feature type="compositionally biased region" description="Acidic residues" evidence="1">
    <location>
        <begin position="269"/>
        <end position="280"/>
    </location>
</feature>
<dbReference type="RefSeq" id="XP_025377971.1">
    <property type="nucleotide sequence ID" value="XM_025517936.1"/>
</dbReference>
<reference evidence="3 4" key="1">
    <citation type="journal article" date="2018" name="Mol. Biol. Evol.">
        <title>Broad Genomic Sampling Reveals a Smut Pathogenic Ancestry of the Fungal Clade Ustilaginomycotina.</title>
        <authorList>
            <person name="Kijpornyongpan T."/>
            <person name="Mondo S.J."/>
            <person name="Barry K."/>
            <person name="Sandor L."/>
            <person name="Lee J."/>
            <person name="Lipzen A."/>
            <person name="Pangilinan J."/>
            <person name="LaButti K."/>
            <person name="Hainaut M."/>
            <person name="Henrissat B."/>
            <person name="Grigoriev I.V."/>
            <person name="Spatafora J.W."/>
            <person name="Aime M.C."/>
        </authorList>
    </citation>
    <scope>NUCLEOTIDE SEQUENCE [LARGE SCALE GENOMIC DNA]</scope>
    <source>
        <strain evidence="3 4">MCA 4198</strain>
    </source>
</reference>
<feature type="region of interest" description="Disordered" evidence="1">
    <location>
        <begin position="250"/>
        <end position="283"/>
    </location>
</feature>
<protein>
    <recommendedName>
        <fullName evidence="5">Alpha/beta-hydrolase</fullName>
    </recommendedName>
</protein>
<evidence type="ECO:0000256" key="1">
    <source>
        <dbReference type="SAM" id="MobiDB-lite"/>
    </source>
</evidence>
<evidence type="ECO:0000256" key="2">
    <source>
        <dbReference type="SAM" id="Phobius"/>
    </source>
</evidence>
<dbReference type="STRING" id="215250.A0A316YRZ6"/>
<dbReference type="OrthoDB" id="6431331at2759"/>
<dbReference type="InterPro" id="IPR029058">
    <property type="entry name" value="AB_hydrolase_fold"/>
</dbReference>
<feature type="transmembrane region" description="Helical" evidence="2">
    <location>
        <begin position="52"/>
        <end position="73"/>
    </location>
</feature>